<feature type="domain" description="C2H2-type" evidence="11">
    <location>
        <begin position="210"/>
        <end position="241"/>
    </location>
</feature>
<dbReference type="FunFam" id="3.30.160.60:FF:000019">
    <property type="entry name" value="GLI family zinc finger 3"/>
    <property type="match status" value="1"/>
</dbReference>
<dbReference type="Gene3D" id="3.30.160.60">
    <property type="entry name" value="Classic Zinc Finger"/>
    <property type="match status" value="1"/>
</dbReference>
<keyword evidence="3" id="KW-0479">Metal-binding</keyword>
<reference evidence="13" key="1">
    <citation type="submission" date="2013-03" db="EMBL/GenBank/DDBJ databases">
        <title>The Genome Sequence of Anopheles dirus WRAIR2.</title>
        <authorList>
            <consortium name="The Broad Institute Genomics Platform"/>
            <person name="Neafsey D.E."/>
            <person name="Walton C."/>
            <person name="Walker B."/>
            <person name="Young S.K."/>
            <person name="Zeng Q."/>
            <person name="Gargeya S."/>
            <person name="Fitzgerald M."/>
            <person name="Haas B."/>
            <person name="Abouelleil A."/>
            <person name="Allen A.W."/>
            <person name="Alvarado L."/>
            <person name="Arachchi H.M."/>
            <person name="Berlin A.M."/>
            <person name="Chapman S.B."/>
            <person name="Gainer-Dewar J."/>
            <person name="Goldberg J."/>
            <person name="Griggs A."/>
            <person name="Gujja S."/>
            <person name="Hansen M."/>
            <person name="Howarth C."/>
            <person name="Imamovic A."/>
            <person name="Ireland A."/>
            <person name="Larimer J."/>
            <person name="McCowan C."/>
            <person name="Murphy C."/>
            <person name="Pearson M."/>
            <person name="Poon T.W."/>
            <person name="Priest M."/>
            <person name="Roberts A."/>
            <person name="Saif S."/>
            <person name="Shea T."/>
            <person name="Sisk P."/>
            <person name="Sykes S."/>
            <person name="Wortman J."/>
            <person name="Nusbaum C."/>
            <person name="Birren B."/>
        </authorList>
    </citation>
    <scope>NUCLEOTIDE SEQUENCE [LARGE SCALE GENOMIC DNA]</scope>
    <source>
        <strain evidence="13">WRAIR2</strain>
    </source>
</reference>
<dbReference type="InterPro" id="IPR043359">
    <property type="entry name" value="GLI-like"/>
</dbReference>
<dbReference type="SMART" id="SM00355">
    <property type="entry name" value="ZnF_C2H2"/>
    <property type="match status" value="2"/>
</dbReference>
<feature type="region of interest" description="Disordered" evidence="10">
    <location>
        <begin position="316"/>
        <end position="391"/>
    </location>
</feature>
<evidence type="ECO:0000313" key="12">
    <source>
        <dbReference type="EnsemblMetazoa" id="ADIR003651-PA"/>
    </source>
</evidence>
<reference evidence="12" key="2">
    <citation type="submission" date="2020-05" db="UniProtKB">
        <authorList>
            <consortium name="EnsemblMetazoa"/>
        </authorList>
    </citation>
    <scope>IDENTIFICATION</scope>
    <source>
        <strain evidence="12">WRAIR2</strain>
    </source>
</reference>
<dbReference type="PROSITE" id="PS00028">
    <property type="entry name" value="ZINC_FINGER_C2H2_1"/>
    <property type="match status" value="1"/>
</dbReference>
<evidence type="ECO:0000256" key="9">
    <source>
        <dbReference type="PROSITE-ProRule" id="PRU00042"/>
    </source>
</evidence>
<evidence type="ECO:0000256" key="2">
    <source>
        <dbReference type="ARBA" id="ARBA00010831"/>
    </source>
</evidence>
<dbReference type="GO" id="GO:0008270">
    <property type="term" value="F:zinc ion binding"/>
    <property type="evidence" value="ECO:0007669"/>
    <property type="project" value="UniProtKB-KW"/>
</dbReference>
<dbReference type="PANTHER" id="PTHR45718">
    <property type="entry name" value="TRANSCRIPTIONAL ACTIVATOR CUBITUS INTERRUPTUS"/>
    <property type="match status" value="1"/>
</dbReference>
<dbReference type="PANTHER" id="PTHR45718:SF8">
    <property type="entry name" value="GLIS FAMILY ZINC FINGER 2"/>
    <property type="match status" value="1"/>
</dbReference>
<dbReference type="SUPFAM" id="SSF57667">
    <property type="entry name" value="beta-beta-alpha zinc fingers"/>
    <property type="match status" value="1"/>
</dbReference>
<evidence type="ECO:0000259" key="11">
    <source>
        <dbReference type="PROSITE" id="PS50157"/>
    </source>
</evidence>
<dbReference type="VEuPathDB" id="VectorBase:ADIR003651"/>
<dbReference type="InterPro" id="IPR036236">
    <property type="entry name" value="Znf_C2H2_sf"/>
</dbReference>
<evidence type="ECO:0000256" key="6">
    <source>
        <dbReference type="ARBA" id="ARBA00022833"/>
    </source>
</evidence>
<dbReference type="STRING" id="7168.A0A182N7M7"/>
<accession>A0A182N7M7</accession>
<evidence type="ECO:0000256" key="3">
    <source>
        <dbReference type="ARBA" id="ARBA00022723"/>
    </source>
</evidence>
<keyword evidence="5 9" id="KW-0863">Zinc-finger</keyword>
<evidence type="ECO:0000313" key="13">
    <source>
        <dbReference type="Proteomes" id="UP000075884"/>
    </source>
</evidence>
<keyword evidence="6" id="KW-0862">Zinc</keyword>
<evidence type="ECO:0000256" key="10">
    <source>
        <dbReference type="SAM" id="MobiDB-lite"/>
    </source>
</evidence>
<dbReference type="EnsemblMetazoa" id="ADIR003651-RA">
    <property type="protein sequence ID" value="ADIR003651-PA"/>
    <property type="gene ID" value="ADIR003651"/>
</dbReference>
<dbReference type="PROSITE" id="PS50157">
    <property type="entry name" value="ZINC_FINGER_C2H2_2"/>
    <property type="match status" value="1"/>
</dbReference>
<keyword evidence="4" id="KW-0677">Repeat</keyword>
<evidence type="ECO:0000256" key="4">
    <source>
        <dbReference type="ARBA" id="ARBA00022737"/>
    </source>
</evidence>
<protein>
    <recommendedName>
        <fullName evidence="11">C2H2-type domain-containing protein</fullName>
    </recommendedName>
</protein>
<organism evidence="12 13">
    <name type="scientific">Anopheles dirus</name>
    <dbReference type="NCBI Taxonomy" id="7168"/>
    <lineage>
        <taxon>Eukaryota</taxon>
        <taxon>Metazoa</taxon>
        <taxon>Ecdysozoa</taxon>
        <taxon>Arthropoda</taxon>
        <taxon>Hexapoda</taxon>
        <taxon>Insecta</taxon>
        <taxon>Pterygota</taxon>
        <taxon>Neoptera</taxon>
        <taxon>Endopterygota</taxon>
        <taxon>Diptera</taxon>
        <taxon>Nematocera</taxon>
        <taxon>Culicoidea</taxon>
        <taxon>Culicidae</taxon>
        <taxon>Anophelinae</taxon>
        <taxon>Anopheles</taxon>
    </lineage>
</organism>
<dbReference type="AlphaFoldDB" id="A0A182N7M7"/>
<proteinExistence type="inferred from homology"/>
<name>A0A182N7M7_9DIPT</name>
<evidence type="ECO:0000256" key="8">
    <source>
        <dbReference type="ARBA" id="ARBA00023242"/>
    </source>
</evidence>
<comment type="similarity">
    <text evidence="2">Belongs to the GLI C2H2-type zinc-finger protein family.</text>
</comment>
<evidence type="ECO:0000256" key="5">
    <source>
        <dbReference type="ARBA" id="ARBA00022771"/>
    </source>
</evidence>
<keyword evidence="8" id="KW-0539">Nucleus</keyword>
<sequence>MLINKETIPYRMGLQPFYYYQSSPPVQNERLGGYHPITPPYHHPYEFTFPMQSPASTAATAAAVVAAATGVPVPTEPVRLRSPASSVASSPSSASASPLYFYLNGRGAGTSATVATGKEQLTAGPLSPPHTPPLRDRSPSPVPVANGRSRSSVIMKVQNQQVVPMQRDTDASSTSEPETVEEFICRWENSYSNSSDRFKHTRTHANDKPYVCKVPGCNKRYTDPSSLRKHVKTFKHVNQSHSPLLPDVCCMDYESYSQDSTRSDATGSYPDYDSEDNGVLIDVVRCDEEARLYPDYSFHRLNDACEHPGCTQEPGYWNLDNPKDGSTLHGDKFPRDGALAEQPGPWDGEGATSIEDDELCSDGQQLNGCPKGPRTHKMDVDGPLDLSIHHR</sequence>
<dbReference type="GO" id="GO:0000978">
    <property type="term" value="F:RNA polymerase II cis-regulatory region sequence-specific DNA binding"/>
    <property type="evidence" value="ECO:0007669"/>
    <property type="project" value="TreeGrafter"/>
</dbReference>
<dbReference type="GO" id="GO:0005634">
    <property type="term" value="C:nucleus"/>
    <property type="evidence" value="ECO:0007669"/>
    <property type="project" value="UniProtKB-SubCell"/>
</dbReference>
<dbReference type="InterPro" id="IPR013087">
    <property type="entry name" value="Znf_C2H2_type"/>
</dbReference>
<keyword evidence="7" id="KW-0238">DNA-binding</keyword>
<dbReference type="Proteomes" id="UP000075884">
    <property type="component" value="Unassembled WGS sequence"/>
</dbReference>
<dbReference type="GO" id="GO:0000122">
    <property type="term" value="P:negative regulation of transcription by RNA polymerase II"/>
    <property type="evidence" value="ECO:0007669"/>
    <property type="project" value="UniProtKB-ARBA"/>
</dbReference>
<evidence type="ECO:0000256" key="1">
    <source>
        <dbReference type="ARBA" id="ARBA00004123"/>
    </source>
</evidence>
<keyword evidence="13" id="KW-1185">Reference proteome</keyword>
<feature type="region of interest" description="Disordered" evidence="10">
    <location>
        <begin position="121"/>
        <end position="149"/>
    </location>
</feature>
<comment type="subcellular location">
    <subcellularLocation>
        <location evidence="1">Nucleus</location>
    </subcellularLocation>
</comment>
<evidence type="ECO:0000256" key="7">
    <source>
        <dbReference type="ARBA" id="ARBA00023125"/>
    </source>
</evidence>
<dbReference type="GO" id="GO:0000981">
    <property type="term" value="F:DNA-binding transcription factor activity, RNA polymerase II-specific"/>
    <property type="evidence" value="ECO:0007669"/>
    <property type="project" value="TreeGrafter"/>
</dbReference>